<protein>
    <recommendedName>
        <fullName evidence="6">Transmembrane protein</fullName>
    </recommendedName>
</protein>
<feature type="compositionally biased region" description="Polar residues" evidence="1">
    <location>
        <begin position="235"/>
        <end position="252"/>
    </location>
</feature>
<keyword evidence="2" id="KW-1133">Transmembrane helix</keyword>
<dbReference type="Proteomes" id="UP000559027">
    <property type="component" value="Unassembled WGS sequence"/>
</dbReference>
<feature type="compositionally biased region" description="Low complexity" evidence="1">
    <location>
        <begin position="68"/>
        <end position="109"/>
    </location>
</feature>
<feature type="compositionally biased region" description="Polar residues" evidence="1">
    <location>
        <begin position="49"/>
        <end position="59"/>
    </location>
</feature>
<dbReference type="AlphaFoldDB" id="A0A8H5G7G2"/>
<evidence type="ECO:0000256" key="1">
    <source>
        <dbReference type="SAM" id="MobiDB-lite"/>
    </source>
</evidence>
<reference evidence="4 5" key="1">
    <citation type="journal article" date="2020" name="ISME J.">
        <title>Uncovering the hidden diversity of litter-decomposition mechanisms in mushroom-forming fungi.</title>
        <authorList>
            <person name="Floudas D."/>
            <person name="Bentzer J."/>
            <person name="Ahren D."/>
            <person name="Johansson T."/>
            <person name="Persson P."/>
            <person name="Tunlid A."/>
        </authorList>
    </citation>
    <scope>NUCLEOTIDE SEQUENCE [LARGE SCALE GENOMIC DNA]</scope>
    <source>
        <strain evidence="4 5">CBS 146.42</strain>
    </source>
</reference>
<evidence type="ECO:0000256" key="2">
    <source>
        <dbReference type="SAM" id="Phobius"/>
    </source>
</evidence>
<dbReference type="EMBL" id="JAACJO010000004">
    <property type="protein sequence ID" value="KAF5359670.1"/>
    <property type="molecule type" value="Genomic_DNA"/>
</dbReference>
<keyword evidence="5" id="KW-1185">Reference proteome</keyword>
<feature type="region of interest" description="Disordered" evidence="1">
    <location>
        <begin position="30"/>
        <end position="154"/>
    </location>
</feature>
<evidence type="ECO:0000256" key="3">
    <source>
        <dbReference type="SAM" id="SignalP"/>
    </source>
</evidence>
<sequence>MKVQHSLLWPCIFALVFSNTALAAHDRRQILPTNTPPPNPSGTPGASNTDTAVPTQTSATQNTPPPVTTGGTTSTTQTTTSTTAVTTSGTTQVDTTSAPPATDTSVSTPPVTPIVSESIGTDGSTVTITSTPSPSATEPAPSNSAAPSDSDDGGGLSTGSIIGMSVAAGVAVIGIVGFFVWKFTRKRFSDFDDNEAIKWPELNAQSGDVPGTHALPARDTGRSGFDTGSEADLSRVNSASNYSTPDFGTTGSDPYAVPPLPHLNPNQPYRDDPSGASGFYDPYRGPVPGTLEHGTGDWQTGEAYPMTQFGHPQARASPAPDYISYDTGRQSPALYGRGSPAPQVAYGGRVSPGPQVAYGGQAPPALHAAYSAGRASPGPNPAYDAYGAR</sequence>
<dbReference type="OrthoDB" id="2576541at2759"/>
<evidence type="ECO:0000313" key="4">
    <source>
        <dbReference type="EMBL" id="KAF5359670.1"/>
    </source>
</evidence>
<keyword evidence="2" id="KW-0472">Membrane</keyword>
<feature type="chain" id="PRO_5034836514" description="Transmembrane protein" evidence="3">
    <location>
        <begin position="24"/>
        <end position="389"/>
    </location>
</feature>
<evidence type="ECO:0000313" key="5">
    <source>
        <dbReference type="Proteomes" id="UP000559027"/>
    </source>
</evidence>
<comment type="caution">
    <text evidence="4">The sequence shown here is derived from an EMBL/GenBank/DDBJ whole genome shotgun (WGS) entry which is preliminary data.</text>
</comment>
<organism evidence="4 5">
    <name type="scientific">Leucocoprinus leucothites</name>
    <dbReference type="NCBI Taxonomy" id="201217"/>
    <lineage>
        <taxon>Eukaryota</taxon>
        <taxon>Fungi</taxon>
        <taxon>Dikarya</taxon>
        <taxon>Basidiomycota</taxon>
        <taxon>Agaricomycotina</taxon>
        <taxon>Agaricomycetes</taxon>
        <taxon>Agaricomycetidae</taxon>
        <taxon>Agaricales</taxon>
        <taxon>Agaricineae</taxon>
        <taxon>Agaricaceae</taxon>
        <taxon>Leucocoprinus</taxon>
    </lineage>
</organism>
<keyword evidence="3" id="KW-0732">Signal</keyword>
<name>A0A8H5G7G2_9AGAR</name>
<feature type="compositionally biased region" description="Low complexity" evidence="1">
    <location>
        <begin position="123"/>
        <end position="148"/>
    </location>
</feature>
<feature type="region of interest" description="Disordered" evidence="1">
    <location>
        <begin position="370"/>
        <end position="389"/>
    </location>
</feature>
<accession>A0A8H5G7G2</accession>
<feature type="region of interest" description="Disordered" evidence="1">
    <location>
        <begin position="202"/>
        <end position="281"/>
    </location>
</feature>
<evidence type="ECO:0008006" key="6">
    <source>
        <dbReference type="Google" id="ProtNLM"/>
    </source>
</evidence>
<gene>
    <name evidence="4" type="ORF">D9756_003226</name>
</gene>
<proteinExistence type="predicted"/>
<feature type="transmembrane region" description="Helical" evidence="2">
    <location>
        <begin position="161"/>
        <end position="181"/>
    </location>
</feature>
<keyword evidence="2" id="KW-0812">Transmembrane</keyword>
<feature type="signal peptide" evidence="3">
    <location>
        <begin position="1"/>
        <end position="23"/>
    </location>
</feature>